<dbReference type="Proteomes" id="UP000075683">
    <property type="component" value="Unassembled WGS sequence"/>
</dbReference>
<evidence type="ECO:0000313" key="1">
    <source>
        <dbReference type="EMBL" id="KYD18614.1"/>
    </source>
</evidence>
<dbReference type="STRING" id="301148.B4135_2232"/>
<reference evidence="1 2" key="1">
    <citation type="submission" date="2016-01" db="EMBL/GenBank/DDBJ databases">
        <title>Draft Genome Sequences of Seven Thermophilic Sporeformers Isolated from Foods.</title>
        <authorList>
            <person name="Berendsen E.M."/>
            <person name="Wells-Bennik M.H."/>
            <person name="Krawcyk A.O."/>
            <person name="De Jong A."/>
            <person name="Holsappel S."/>
            <person name="Eijlander R.T."/>
            <person name="Kuipers O.P."/>
        </authorList>
    </citation>
    <scope>NUCLEOTIDE SEQUENCE [LARGE SCALE GENOMIC DNA]</scope>
    <source>
        <strain evidence="1 2">B4135</strain>
    </source>
</reference>
<sequence>MNNEEHISSKCFWIVKIPLLPAGNARGRGGRFNARTRILDEVQTWWKTEYWINSINSGIPRPLAMSRHGGFMVQLDILSAIEGSWINMDRHLTALKGSWFKVDGPLTGMQDSLFNLDGT</sequence>
<dbReference type="EMBL" id="LQYT01000049">
    <property type="protein sequence ID" value="KYD18614.1"/>
    <property type="molecule type" value="Genomic_DNA"/>
</dbReference>
<evidence type="ECO:0000313" key="2">
    <source>
        <dbReference type="Proteomes" id="UP000075683"/>
    </source>
</evidence>
<organism evidence="1 2">
    <name type="scientific">Caldibacillus debilis</name>
    <dbReference type="NCBI Taxonomy" id="301148"/>
    <lineage>
        <taxon>Bacteria</taxon>
        <taxon>Bacillati</taxon>
        <taxon>Bacillota</taxon>
        <taxon>Bacilli</taxon>
        <taxon>Bacillales</taxon>
        <taxon>Bacillaceae</taxon>
        <taxon>Caldibacillus</taxon>
    </lineage>
</organism>
<name>A0A150M1Y4_9BACI</name>
<gene>
    <name evidence="1" type="ORF">B4135_2232</name>
</gene>
<dbReference type="AlphaFoldDB" id="A0A150M1Y4"/>
<proteinExistence type="predicted"/>
<comment type="caution">
    <text evidence="1">The sequence shown here is derived from an EMBL/GenBank/DDBJ whole genome shotgun (WGS) entry which is preliminary data.</text>
</comment>
<protein>
    <submittedName>
        <fullName evidence="1">Uncharacterized protein</fullName>
    </submittedName>
</protein>
<accession>A0A150M1Y4</accession>